<dbReference type="InterPro" id="IPR013762">
    <property type="entry name" value="Integrase-like_cat_sf"/>
</dbReference>
<evidence type="ECO:0000256" key="1">
    <source>
        <dbReference type="ARBA" id="ARBA00003283"/>
    </source>
</evidence>
<dbReference type="InterPro" id="IPR050090">
    <property type="entry name" value="Tyrosine_recombinase_XerCD"/>
</dbReference>
<dbReference type="PANTHER" id="PTHR30349:SF41">
    <property type="entry name" value="INTEGRASE_RECOMBINASE PROTEIN MJ0367-RELATED"/>
    <property type="match status" value="1"/>
</dbReference>
<dbReference type="PANTHER" id="PTHR30349">
    <property type="entry name" value="PHAGE INTEGRASE-RELATED"/>
    <property type="match status" value="1"/>
</dbReference>
<sequence>MAAEKIVTDFEEALVADGKALKTIESYIGDIKVFLEWLEFKGNIFTGNLKRFHITAYRSYLVQNNYEINTVNKKINSLQSFNQYLIDEKYLTEQVVNLKKDKLKVAAGSEKEVEVFTEAEVERFLFYIQSEKVRSRDKLITLMLLYTGLRVSELVNVKLRDVDMLSMNLTVAWGKGGKKRDVQLKGQVVDSVKEYLAGERRGNKFANSEYLILTNRSAKMDRDAVNRVLKKMESKLIIRMNPHKFRHTFCTRLLKKGVELTTVAKLAGHSSIQTTASFYINTSSKDKREAVERL</sequence>
<proteinExistence type="inferred from homology"/>
<keyword evidence="4 6" id="KW-0238">DNA-binding</keyword>
<feature type="domain" description="Core-binding (CB)" evidence="8">
    <location>
        <begin position="1"/>
        <end position="86"/>
    </location>
</feature>
<evidence type="ECO:0000256" key="5">
    <source>
        <dbReference type="ARBA" id="ARBA00023172"/>
    </source>
</evidence>
<keyword evidence="10" id="KW-1185">Reference proteome</keyword>
<feature type="domain" description="Tyr recombinase" evidence="7">
    <location>
        <begin position="111"/>
        <end position="292"/>
    </location>
</feature>
<comment type="function">
    <text evidence="1">Site-specific tyrosine recombinase, which acts by catalyzing the cutting and rejoining of the recombining DNA molecules.</text>
</comment>
<dbReference type="Gene3D" id="1.10.150.130">
    <property type="match status" value="1"/>
</dbReference>
<keyword evidence="5" id="KW-0233">DNA recombination</keyword>
<dbReference type="PROSITE" id="PS51898">
    <property type="entry name" value="TYR_RECOMBINASE"/>
    <property type="match status" value="1"/>
</dbReference>
<dbReference type="EMBL" id="CP015756">
    <property type="protein sequence ID" value="APC42534.1"/>
    <property type="molecule type" value="Genomic_DNA"/>
</dbReference>
<dbReference type="Pfam" id="PF00589">
    <property type="entry name" value="Phage_integrase"/>
    <property type="match status" value="1"/>
</dbReference>
<protein>
    <submittedName>
        <fullName evidence="9">Integrase</fullName>
    </submittedName>
</protein>
<evidence type="ECO:0000256" key="6">
    <source>
        <dbReference type="PROSITE-ProRule" id="PRU01248"/>
    </source>
</evidence>
<evidence type="ECO:0000256" key="2">
    <source>
        <dbReference type="ARBA" id="ARBA00008857"/>
    </source>
</evidence>
<keyword evidence="3" id="KW-0229">DNA integration</keyword>
<reference evidence="10" key="1">
    <citation type="journal article" date="2016" name="Front. Microbiol.">
        <title>Complete Genome Sequence of Clostridium estertheticum DSM 8809, a Microbe Identified in Spoiled Vacuum Packed Beef.</title>
        <authorList>
            <person name="Yu Z."/>
            <person name="Gunn L."/>
            <person name="Brennan E."/>
            <person name="Reid R."/>
            <person name="Wall P.G."/>
            <person name="Gaora O.P."/>
            <person name="Hurley D."/>
            <person name="Bolton D."/>
            <person name="Fanning S."/>
        </authorList>
    </citation>
    <scope>NUCLEOTIDE SEQUENCE [LARGE SCALE GENOMIC DNA]</scope>
    <source>
        <strain evidence="10">DSM 8809</strain>
    </source>
</reference>
<evidence type="ECO:0000259" key="8">
    <source>
        <dbReference type="PROSITE" id="PS51900"/>
    </source>
</evidence>
<evidence type="ECO:0000313" key="9">
    <source>
        <dbReference type="EMBL" id="APC42534.1"/>
    </source>
</evidence>
<evidence type="ECO:0000259" key="7">
    <source>
        <dbReference type="PROSITE" id="PS51898"/>
    </source>
</evidence>
<evidence type="ECO:0000313" key="10">
    <source>
        <dbReference type="Proteomes" id="UP000182569"/>
    </source>
</evidence>
<accession>A0A1J0GNN0</accession>
<dbReference type="InterPro" id="IPR002104">
    <property type="entry name" value="Integrase_catalytic"/>
</dbReference>
<gene>
    <name evidence="9" type="ORF">A7L45_01775</name>
</gene>
<dbReference type="STRING" id="1552.A7L45_01775"/>
<dbReference type="GO" id="GO:0003677">
    <property type="term" value="F:DNA binding"/>
    <property type="evidence" value="ECO:0007669"/>
    <property type="project" value="UniProtKB-UniRule"/>
</dbReference>
<dbReference type="KEGG" id="ceu:A7L45_01775"/>
<dbReference type="SUPFAM" id="SSF56349">
    <property type="entry name" value="DNA breaking-rejoining enzymes"/>
    <property type="match status" value="1"/>
</dbReference>
<dbReference type="Proteomes" id="UP000182569">
    <property type="component" value="Chromosome"/>
</dbReference>
<dbReference type="PROSITE" id="PS51900">
    <property type="entry name" value="CB"/>
    <property type="match status" value="1"/>
</dbReference>
<evidence type="ECO:0000256" key="3">
    <source>
        <dbReference type="ARBA" id="ARBA00022908"/>
    </source>
</evidence>
<comment type="similarity">
    <text evidence="2">Belongs to the 'phage' integrase family.</text>
</comment>
<dbReference type="Gene3D" id="1.10.443.10">
    <property type="entry name" value="Intergrase catalytic core"/>
    <property type="match status" value="1"/>
</dbReference>
<dbReference type="GO" id="GO:0015074">
    <property type="term" value="P:DNA integration"/>
    <property type="evidence" value="ECO:0007669"/>
    <property type="project" value="UniProtKB-KW"/>
</dbReference>
<dbReference type="InterPro" id="IPR011010">
    <property type="entry name" value="DNA_brk_join_enz"/>
</dbReference>
<dbReference type="GO" id="GO:0006310">
    <property type="term" value="P:DNA recombination"/>
    <property type="evidence" value="ECO:0007669"/>
    <property type="project" value="UniProtKB-KW"/>
</dbReference>
<dbReference type="InterPro" id="IPR044068">
    <property type="entry name" value="CB"/>
</dbReference>
<dbReference type="InterPro" id="IPR010998">
    <property type="entry name" value="Integrase_recombinase_N"/>
</dbReference>
<evidence type="ECO:0000256" key="4">
    <source>
        <dbReference type="ARBA" id="ARBA00023125"/>
    </source>
</evidence>
<dbReference type="Pfam" id="PF13495">
    <property type="entry name" value="Phage_int_SAM_4"/>
    <property type="match status" value="1"/>
</dbReference>
<name>A0A1J0GNN0_9CLOT</name>
<organism evidence="9 10">
    <name type="scientific">Clostridium estertheticum subsp. estertheticum</name>
    <dbReference type="NCBI Taxonomy" id="1552"/>
    <lineage>
        <taxon>Bacteria</taxon>
        <taxon>Bacillati</taxon>
        <taxon>Bacillota</taxon>
        <taxon>Clostridia</taxon>
        <taxon>Eubacteriales</taxon>
        <taxon>Clostridiaceae</taxon>
        <taxon>Clostridium</taxon>
    </lineage>
</organism>
<dbReference type="AlphaFoldDB" id="A0A1J0GNN0"/>
<dbReference type="InterPro" id="IPR004107">
    <property type="entry name" value="Integrase_SAM-like_N"/>
</dbReference>